<organism evidence="1 2">
    <name type="scientific">Colletotrichum truncatum</name>
    <name type="common">Anthracnose fungus</name>
    <name type="synonym">Colletotrichum capsici</name>
    <dbReference type="NCBI Taxonomy" id="5467"/>
    <lineage>
        <taxon>Eukaryota</taxon>
        <taxon>Fungi</taxon>
        <taxon>Dikarya</taxon>
        <taxon>Ascomycota</taxon>
        <taxon>Pezizomycotina</taxon>
        <taxon>Sordariomycetes</taxon>
        <taxon>Hypocreomycetidae</taxon>
        <taxon>Glomerellales</taxon>
        <taxon>Glomerellaceae</taxon>
        <taxon>Colletotrichum</taxon>
        <taxon>Colletotrichum truncatum species complex</taxon>
    </lineage>
</organism>
<dbReference type="EMBL" id="VUJX02000012">
    <property type="protein sequence ID" value="KAL0930122.1"/>
    <property type="molecule type" value="Genomic_DNA"/>
</dbReference>
<name>A0ACC3YFJ0_COLTU</name>
<reference evidence="1 2" key="1">
    <citation type="journal article" date="2020" name="Phytopathology">
        <title>Genome Sequence Resources of Colletotrichum truncatum, C. plurivorum, C. musicola, and C. sojae: Four Species Pathogenic to Soybean (Glycine max).</title>
        <authorList>
            <person name="Rogerio F."/>
            <person name="Boufleur T.R."/>
            <person name="Ciampi-Guillardi M."/>
            <person name="Sukno S.A."/>
            <person name="Thon M.R."/>
            <person name="Massola Junior N.S."/>
            <person name="Baroncelli R."/>
        </authorList>
    </citation>
    <scope>NUCLEOTIDE SEQUENCE [LARGE SCALE GENOMIC DNA]</scope>
    <source>
        <strain evidence="1 2">CMES1059</strain>
    </source>
</reference>
<evidence type="ECO:0000313" key="2">
    <source>
        <dbReference type="Proteomes" id="UP000805649"/>
    </source>
</evidence>
<protein>
    <submittedName>
        <fullName evidence="1">Ankyrin repeat domain-containing protein 28</fullName>
    </submittedName>
</protein>
<proteinExistence type="predicted"/>
<evidence type="ECO:0000313" key="1">
    <source>
        <dbReference type="EMBL" id="KAL0930122.1"/>
    </source>
</evidence>
<keyword evidence="2" id="KW-1185">Reference proteome</keyword>
<sequence>MPCKHFFFALALFVLCSSAADDGLSDFTNDLATDLGPLLALFGEFMTKQYLSESTTFLDYFIFAMCPIGIITTIVSVIRVCGSQSLRVFIGRSYEGNGVVEAELCTSTSRYVCELFDHGGITRVLGRPKILELV</sequence>
<accession>A0ACC3YFJ0</accession>
<gene>
    <name evidence="1" type="ORF">CTRU02_214942</name>
</gene>
<comment type="caution">
    <text evidence="1">The sequence shown here is derived from an EMBL/GenBank/DDBJ whole genome shotgun (WGS) entry which is preliminary data.</text>
</comment>
<dbReference type="Proteomes" id="UP000805649">
    <property type="component" value="Unassembled WGS sequence"/>
</dbReference>